<dbReference type="PRINTS" id="PR01071">
    <property type="entry name" value="ACOABIOTINCC"/>
</dbReference>
<dbReference type="EMBL" id="QKOX01000022">
    <property type="protein sequence ID" value="RWT20170.1"/>
    <property type="molecule type" value="Genomic_DNA"/>
</dbReference>
<keyword evidence="5 9" id="KW-0276">Fatty acid metabolism</keyword>
<dbReference type="InterPro" id="IPR050709">
    <property type="entry name" value="Biotin_Carboxyl_Carrier/Decarb"/>
</dbReference>
<keyword evidence="7 9" id="KW-0275">Fatty acid biosynthesis</keyword>
<reference evidence="11 16" key="3">
    <citation type="submission" date="2023-12" db="EMBL/GenBank/DDBJ databases">
        <title>N/s.</title>
        <authorList>
            <person name="Dale J."/>
        </authorList>
    </citation>
    <scope>NUCLEOTIDE SEQUENCE [LARGE SCALE GENOMIC DNA]</scope>
    <source>
        <strain evidence="11 16">2023EL-01226</strain>
    </source>
</reference>
<protein>
    <recommendedName>
        <fullName evidence="3 9">Biotin carboxyl carrier protein of acetyl-CoA carboxylase</fullName>
    </recommendedName>
</protein>
<dbReference type="UniPathway" id="UPA00094"/>
<dbReference type="NCBIfam" id="TIGR00531">
    <property type="entry name" value="BCCP"/>
    <property type="match status" value="1"/>
</dbReference>
<proteinExistence type="predicted"/>
<comment type="pathway">
    <text evidence="2 9">Lipid metabolism; fatty acid biosynthesis.</text>
</comment>
<dbReference type="GO" id="GO:0003989">
    <property type="term" value="F:acetyl-CoA carboxylase activity"/>
    <property type="evidence" value="ECO:0007669"/>
    <property type="project" value="InterPro"/>
</dbReference>
<keyword evidence="11" id="KW-0436">Ligase</keyword>
<dbReference type="Proteomes" id="UP000288843">
    <property type="component" value="Unassembled WGS sequence"/>
</dbReference>
<dbReference type="FunFam" id="2.40.50.100:FF:000003">
    <property type="entry name" value="Acetyl-CoA carboxylase biotin carboxyl carrier protein"/>
    <property type="match status" value="1"/>
</dbReference>
<evidence type="ECO:0000256" key="5">
    <source>
        <dbReference type="ARBA" id="ARBA00022832"/>
    </source>
</evidence>
<dbReference type="PANTHER" id="PTHR45266:SF3">
    <property type="entry name" value="OXALOACETATE DECARBOXYLASE ALPHA CHAIN"/>
    <property type="match status" value="1"/>
</dbReference>
<accession>A0A443VJ59</accession>
<gene>
    <name evidence="11" type="primary">accB</name>
    <name evidence="13" type="synonym">accB_2</name>
    <name evidence="12" type="ORF">DN603_19650</name>
    <name evidence="13" type="ORF">SAMEA2273876_00866</name>
    <name evidence="11" type="ORF">U5E74_17835</name>
</gene>
<dbReference type="InterPro" id="IPR001249">
    <property type="entry name" value="AcCoA_biotinCC"/>
</dbReference>
<dbReference type="PANTHER" id="PTHR45266">
    <property type="entry name" value="OXALOACETATE DECARBOXYLASE ALPHA CHAIN"/>
    <property type="match status" value="1"/>
</dbReference>
<sequence>MDIASIEKLIALVEASGIGELEIAEGASSVRISRVITSPTVVGPSAEPAAVVQPQPAMPIPAVQAPVIAPGPAPEHVTLSPMVGTFYLSPGPGAPPFVVVGQQVNAGDTLCIVEAMKMMNQIAADNSGIVKAILATDGQPVEFDQPLMVIE</sequence>
<comment type="caution">
    <text evidence="12">The sequence shown here is derived from an EMBL/GenBank/DDBJ whole genome shotgun (WGS) entry which is preliminary data.</text>
</comment>
<feature type="domain" description="Lipoyl-binding" evidence="10">
    <location>
        <begin position="74"/>
        <end position="151"/>
    </location>
</feature>
<dbReference type="GO" id="GO:0006633">
    <property type="term" value="P:fatty acid biosynthetic process"/>
    <property type="evidence" value="ECO:0007669"/>
    <property type="project" value="UniProtKB-UniPathway"/>
</dbReference>
<dbReference type="EMBL" id="JAXUDK010000011">
    <property type="protein sequence ID" value="MDZ7467498.1"/>
    <property type="molecule type" value="Genomic_DNA"/>
</dbReference>
<dbReference type="InterPro" id="IPR011053">
    <property type="entry name" value="Single_hybrid_motif"/>
</dbReference>
<dbReference type="RefSeq" id="WP_064384343.1">
    <property type="nucleotide sequence ID" value="NZ_BIIS01000001.1"/>
</dbReference>
<dbReference type="Pfam" id="PF00364">
    <property type="entry name" value="Biotin_lipoyl"/>
    <property type="match status" value="1"/>
</dbReference>
<dbReference type="AlphaFoldDB" id="A0A443VJ59"/>
<evidence type="ECO:0000256" key="8">
    <source>
        <dbReference type="ARBA" id="ARBA00023267"/>
    </source>
</evidence>
<evidence type="ECO:0000256" key="7">
    <source>
        <dbReference type="ARBA" id="ARBA00023160"/>
    </source>
</evidence>
<keyword evidence="4 9" id="KW-0444">Lipid biosynthesis</keyword>
<evidence type="ECO:0000256" key="6">
    <source>
        <dbReference type="ARBA" id="ARBA00023098"/>
    </source>
</evidence>
<evidence type="ECO:0000256" key="3">
    <source>
        <dbReference type="ARBA" id="ARBA00017562"/>
    </source>
</evidence>
<dbReference type="PROSITE" id="PS50968">
    <property type="entry name" value="BIOTINYL_LIPOYL"/>
    <property type="match status" value="1"/>
</dbReference>
<dbReference type="InterPro" id="IPR000089">
    <property type="entry name" value="Biotin_lipoyl"/>
</dbReference>
<organism evidence="12 15">
    <name type="scientific">Raoultella planticola</name>
    <name type="common">Klebsiella planticola</name>
    <dbReference type="NCBI Taxonomy" id="575"/>
    <lineage>
        <taxon>Bacteria</taxon>
        <taxon>Pseudomonadati</taxon>
        <taxon>Pseudomonadota</taxon>
        <taxon>Gammaproteobacteria</taxon>
        <taxon>Enterobacterales</taxon>
        <taxon>Enterobacteriaceae</taxon>
        <taxon>Klebsiella/Raoultella group</taxon>
        <taxon>Raoultella</taxon>
    </lineage>
</organism>
<dbReference type="Gene3D" id="2.40.50.100">
    <property type="match status" value="1"/>
</dbReference>
<evidence type="ECO:0000256" key="2">
    <source>
        <dbReference type="ARBA" id="ARBA00005194"/>
    </source>
</evidence>
<evidence type="ECO:0000313" key="16">
    <source>
        <dbReference type="Proteomes" id="UP001293169"/>
    </source>
</evidence>
<dbReference type="GO" id="GO:0009317">
    <property type="term" value="C:acetyl-CoA carboxylase complex"/>
    <property type="evidence" value="ECO:0007669"/>
    <property type="project" value="InterPro"/>
</dbReference>
<evidence type="ECO:0000313" key="11">
    <source>
        <dbReference type="EMBL" id="MDZ7467498.1"/>
    </source>
</evidence>
<dbReference type="Proteomes" id="UP001293169">
    <property type="component" value="Unassembled WGS sequence"/>
</dbReference>
<evidence type="ECO:0000313" key="12">
    <source>
        <dbReference type="EMBL" id="RWT20170.1"/>
    </source>
</evidence>
<dbReference type="Proteomes" id="UP000078124">
    <property type="component" value="Unassembled WGS sequence"/>
</dbReference>
<evidence type="ECO:0000256" key="4">
    <source>
        <dbReference type="ARBA" id="ARBA00022516"/>
    </source>
</evidence>
<dbReference type="InterPro" id="IPR001882">
    <property type="entry name" value="Biotin_BS"/>
</dbReference>
<keyword evidence="16" id="KW-1185">Reference proteome</keyword>
<comment type="function">
    <text evidence="1 9">This protein is a component of the acetyl coenzyme A carboxylase complex; first, biotin carboxylase catalyzes the carboxylation of the carrier protein and then the transcarboxylase transfers the carboxyl group to form malonyl-CoA.</text>
</comment>
<evidence type="ECO:0000256" key="1">
    <source>
        <dbReference type="ARBA" id="ARBA00003761"/>
    </source>
</evidence>
<dbReference type="PROSITE" id="PS00188">
    <property type="entry name" value="BIOTIN"/>
    <property type="match status" value="1"/>
</dbReference>
<evidence type="ECO:0000313" key="15">
    <source>
        <dbReference type="Proteomes" id="UP000288843"/>
    </source>
</evidence>
<evidence type="ECO:0000313" key="13">
    <source>
        <dbReference type="EMBL" id="SAP62790.1"/>
    </source>
</evidence>
<reference evidence="13 14" key="1">
    <citation type="submission" date="2016-05" db="EMBL/GenBank/DDBJ databases">
        <authorList>
            <consortium name="Pathogen Informatics"/>
        </authorList>
    </citation>
    <scope>NUCLEOTIDE SEQUENCE [LARGE SCALE GENOMIC DNA]</scope>
    <source>
        <strain evidence="13 14">2880STDY5682802</strain>
    </source>
</reference>
<dbReference type="SUPFAM" id="SSF51230">
    <property type="entry name" value="Single hybrid motif"/>
    <property type="match status" value="1"/>
</dbReference>
<evidence type="ECO:0000313" key="14">
    <source>
        <dbReference type="Proteomes" id="UP000078124"/>
    </source>
</evidence>
<reference evidence="12 15" key="2">
    <citation type="submission" date="2018-06" db="EMBL/GenBank/DDBJ databases">
        <title>Carbapenemase-producing Enterobacteriaceae present in wastewater treatment plant effluent and nearby surface waters in the US.</title>
        <authorList>
            <person name="Mathys D.A."/>
            <person name="Mollenkopf D.F."/>
            <person name="Feicht S.M."/>
            <person name="Adams R.J."/>
            <person name="Albers A.L."/>
            <person name="Stuever D.M."/>
            <person name="Daniels J.B."/>
            <person name="Wittum T.E."/>
        </authorList>
    </citation>
    <scope>NUCLEOTIDE SEQUENCE [LARGE SCALE GENOMIC DNA]</scope>
    <source>
        <strain evidence="12 15">GEO_47_Down_B</strain>
    </source>
</reference>
<keyword evidence="8 9" id="KW-0092">Biotin</keyword>
<keyword evidence="6 9" id="KW-0443">Lipid metabolism</keyword>
<dbReference type="EMBL" id="FLAC01000002">
    <property type="protein sequence ID" value="SAP62790.1"/>
    <property type="molecule type" value="Genomic_DNA"/>
</dbReference>
<evidence type="ECO:0000259" key="10">
    <source>
        <dbReference type="PROSITE" id="PS50968"/>
    </source>
</evidence>
<name>A0A443VJ59_RAOPL</name>
<evidence type="ECO:0000256" key="9">
    <source>
        <dbReference type="RuleBase" id="RU364072"/>
    </source>
</evidence>
<dbReference type="CDD" id="cd06850">
    <property type="entry name" value="biotinyl_domain"/>
    <property type="match status" value="1"/>
</dbReference>